<dbReference type="AlphaFoldDB" id="A0A127BBQ3"/>
<reference evidence="3" key="1">
    <citation type="submission" date="2015-02" db="EMBL/GenBank/DDBJ databases">
        <title>Pyrococcus kukulkanii sp. nov., a novel hyperthermophilic archaeon isolated from a deep-sea hydrothermal vent at the Guaymas Basin.</title>
        <authorList>
            <person name="Oger P.M."/>
            <person name="Callac N."/>
            <person name="Jebbar M."/>
            <person name="Godfroy A."/>
        </authorList>
    </citation>
    <scope>NUCLEOTIDE SEQUENCE [LARGE SCALE GENOMIC DNA]</scope>
    <source>
        <strain evidence="3">NCB100</strain>
    </source>
</reference>
<dbReference type="GeneID" id="28491995"/>
<protein>
    <submittedName>
        <fullName evidence="2">Uncharacterized protein</fullName>
    </submittedName>
</protein>
<name>A0A127BBQ3_9EURY</name>
<dbReference type="STRING" id="1609559.TQ32_09115"/>
<proteinExistence type="predicted"/>
<accession>A0A127BBQ3</accession>
<reference evidence="2 3" key="2">
    <citation type="journal article" date="2016" name="Int. J. Syst. Evol. Microbiol.">
        <title>Pyrococcus kukulkanii sp. nov., a hyperthermophilic, piezophilic archaeon isolated from a deep-sea hydrothermal vent.</title>
        <authorList>
            <person name="Callac N."/>
            <person name="Oger P."/>
            <person name="Lesongeur F."/>
            <person name="Rattray J.E."/>
            <person name="Vannier P."/>
            <person name="Michoud G."/>
            <person name="Beauverger M."/>
            <person name="Gayet N."/>
            <person name="Rouxel O."/>
            <person name="Jebbar M."/>
            <person name="Godfroy A."/>
        </authorList>
    </citation>
    <scope>NUCLEOTIDE SEQUENCE [LARGE SCALE GENOMIC DNA]</scope>
    <source>
        <strain evidence="2 3">NCB100</strain>
    </source>
</reference>
<dbReference type="OrthoDB" id="84925at2157"/>
<dbReference type="KEGG" id="pyc:TQ32_09115"/>
<organism evidence="2 3">
    <name type="scientific">Pyrococcus kukulkanii</name>
    <dbReference type="NCBI Taxonomy" id="1609559"/>
    <lineage>
        <taxon>Archaea</taxon>
        <taxon>Methanobacteriati</taxon>
        <taxon>Methanobacteriota</taxon>
        <taxon>Thermococci</taxon>
        <taxon>Thermococcales</taxon>
        <taxon>Thermococcaceae</taxon>
        <taxon>Pyrococcus</taxon>
    </lineage>
</organism>
<evidence type="ECO:0000256" key="1">
    <source>
        <dbReference type="SAM" id="Phobius"/>
    </source>
</evidence>
<dbReference type="EMBL" id="CP010835">
    <property type="protein sequence ID" value="AMM54625.1"/>
    <property type="molecule type" value="Genomic_DNA"/>
</dbReference>
<sequence length="206" mass="24018">MYFEHFPSFGGYIFSIILYFSLIPAAFLITLRAKWDYIMRKYWKDVARGFIIMVIITLPITALLQFKITNDYLYVYSLTKTKTCLTAGCLIESMQENEYYKFNVTAIKKFGMPKIGPMVAFRLADKKFNKLKFKYDVVNAVVITRSLFPLPITEVWSYEVDPKDNHKIIGLRKFYVIYPAHPGSVLSKAYDFEFTMFLWDIGGGFA</sequence>
<dbReference type="RefSeq" id="WP_068323763.1">
    <property type="nucleotide sequence ID" value="NZ_CP010835.1"/>
</dbReference>
<evidence type="ECO:0000313" key="2">
    <source>
        <dbReference type="EMBL" id="AMM54625.1"/>
    </source>
</evidence>
<keyword evidence="1" id="KW-0472">Membrane</keyword>
<evidence type="ECO:0000313" key="3">
    <source>
        <dbReference type="Proteomes" id="UP000070587"/>
    </source>
</evidence>
<gene>
    <name evidence="2" type="ORF">TQ32_09115</name>
</gene>
<keyword evidence="1" id="KW-0812">Transmembrane</keyword>
<dbReference type="Proteomes" id="UP000070587">
    <property type="component" value="Chromosome"/>
</dbReference>
<feature type="transmembrane region" description="Helical" evidence="1">
    <location>
        <begin position="12"/>
        <end position="33"/>
    </location>
</feature>
<keyword evidence="1" id="KW-1133">Transmembrane helix</keyword>
<dbReference type="PATRIC" id="fig|1609559.3.peg.1892"/>
<feature type="transmembrane region" description="Helical" evidence="1">
    <location>
        <begin position="45"/>
        <end position="66"/>
    </location>
</feature>